<dbReference type="Proteomes" id="UP001501183">
    <property type="component" value="Unassembled WGS sequence"/>
</dbReference>
<comment type="caution">
    <text evidence="3">The sequence shown here is derived from an EMBL/GenBank/DDBJ whole genome shotgun (WGS) entry which is preliminary data.</text>
</comment>
<dbReference type="Gene3D" id="3.30.70.1060">
    <property type="entry name" value="Dimeric alpha+beta barrel"/>
    <property type="match status" value="1"/>
</dbReference>
<keyword evidence="4" id="KW-1185">Reference proteome</keyword>
<evidence type="ECO:0000313" key="3">
    <source>
        <dbReference type="EMBL" id="GAA4476635.1"/>
    </source>
</evidence>
<protein>
    <recommendedName>
        <fullName evidence="2">YCII-related domain-containing protein</fullName>
    </recommendedName>
</protein>
<comment type="similarity">
    <text evidence="1">Belongs to the YciI family.</text>
</comment>
<dbReference type="EMBL" id="BAABFB010000029">
    <property type="protein sequence ID" value="GAA4476635.1"/>
    <property type="molecule type" value="Genomic_DNA"/>
</dbReference>
<accession>A0ABP8P0T6</accession>
<dbReference type="PANTHER" id="PTHR37828:SF1">
    <property type="entry name" value="YCII-RELATED DOMAIN-CONTAINING PROTEIN"/>
    <property type="match status" value="1"/>
</dbReference>
<feature type="domain" description="YCII-related" evidence="2">
    <location>
        <begin position="21"/>
        <end position="99"/>
    </location>
</feature>
<sequence>MIPPFDPDRKRVPMTVIAVEYTYSDATAAARDEIRPDHRGWLAGLIDAGTVLSTGPFADGSGALILVSAADAETARELFRTDPFQQAGLVDSARFTEWTPVMGAFTDR</sequence>
<dbReference type="Pfam" id="PF03795">
    <property type="entry name" value="YCII"/>
    <property type="match status" value="1"/>
</dbReference>
<evidence type="ECO:0000259" key="2">
    <source>
        <dbReference type="Pfam" id="PF03795"/>
    </source>
</evidence>
<reference evidence="4" key="1">
    <citation type="journal article" date="2019" name="Int. J. Syst. Evol. Microbiol.">
        <title>The Global Catalogue of Microorganisms (GCM) 10K type strain sequencing project: providing services to taxonomists for standard genome sequencing and annotation.</title>
        <authorList>
            <consortium name="The Broad Institute Genomics Platform"/>
            <consortium name="The Broad Institute Genome Sequencing Center for Infectious Disease"/>
            <person name="Wu L."/>
            <person name="Ma J."/>
        </authorList>
    </citation>
    <scope>NUCLEOTIDE SEQUENCE [LARGE SCALE GENOMIC DNA]</scope>
    <source>
        <strain evidence="4">JCM 32206</strain>
    </source>
</reference>
<dbReference type="InterPro" id="IPR005545">
    <property type="entry name" value="YCII"/>
</dbReference>
<gene>
    <name evidence="3" type="ORF">GCM10023094_16980</name>
</gene>
<proteinExistence type="inferred from homology"/>
<organism evidence="3 4">
    <name type="scientific">Rhodococcus olei</name>
    <dbReference type="NCBI Taxonomy" id="2161675"/>
    <lineage>
        <taxon>Bacteria</taxon>
        <taxon>Bacillati</taxon>
        <taxon>Actinomycetota</taxon>
        <taxon>Actinomycetes</taxon>
        <taxon>Mycobacteriales</taxon>
        <taxon>Nocardiaceae</taxon>
        <taxon>Rhodococcus</taxon>
    </lineage>
</organism>
<name>A0ABP8P0T6_9NOCA</name>
<dbReference type="InterPro" id="IPR011008">
    <property type="entry name" value="Dimeric_a/b-barrel"/>
</dbReference>
<dbReference type="SUPFAM" id="SSF54909">
    <property type="entry name" value="Dimeric alpha+beta barrel"/>
    <property type="match status" value="1"/>
</dbReference>
<evidence type="ECO:0000313" key="4">
    <source>
        <dbReference type="Proteomes" id="UP001501183"/>
    </source>
</evidence>
<dbReference type="PANTHER" id="PTHR37828">
    <property type="entry name" value="GSR2449 PROTEIN"/>
    <property type="match status" value="1"/>
</dbReference>
<evidence type="ECO:0000256" key="1">
    <source>
        <dbReference type="ARBA" id="ARBA00007689"/>
    </source>
</evidence>